<dbReference type="InterPro" id="IPR015590">
    <property type="entry name" value="Aldehyde_DH_dom"/>
</dbReference>
<comment type="similarity">
    <text evidence="1">Belongs to the aldehyde dehydrogenase family.</text>
</comment>
<dbReference type="GO" id="GO:0016491">
    <property type="term" value="F:oxidoreductase activity"/>
    <property type="evidence" value="ECO:0007669"/>
    <property type="project" value="InterPro"/>
</dbReference>
<proteinExistence type="inferred from homology"/>
<comment type="caution">
    <text evidence="3">The sequence shown here is derived from an EMBL/GenBank/DDBJ whole genome shotgun (WGS) entry which is preliminary data.</text>
</comment>
<dbReference type="InterPro" id="IPR016161">
    <property type="entry name" value="Ald_DH/histidinol_DH"/>
</dbReference>
<gene>
    <name evidence="4" type="ORF">B0H15DRAFT_780936</name>
    <name evidence="3" type="ORF">B0H15DRAFT_949741</name>
</gene>
<dbReference type="PANTHER" id="PTHR11699">
    <property type="entry name" value="ALDEHYDE DEHYDROGENASE-RELATED"/>
    <property type="match status" value="1"/>
</dbReference>
<keyword evidence="5" id="KW-1185">Reference proteome</keyword>
<dbReference type="SUPFAM" id="SSF53720">
    <property type="entry name" value="ALDH-like"/>
    <property type="match status" value="1"/>
</dbReference>
<name>A0AAD6XLT6_9AGAR</name>
<evidence type="ECO:0000256" key="1">
    <source>
        <dbReference type="ARBA" id="ARBA00009986"/>
    </source>
</evidence>
<evidence type="ECO:0000259" key="2">
    <source>
        <dbReference type="Pfam" id="PF00171"/>
    </source>
</evidence>
<dbReference type="AlphaFoldDB" id="A0AAD6XLT6"/>
<accession>A0AAD6XLT6</accession>
<evidence type="ECO:0000313" key="4">
    <source>
        <dbReference type="EMBL" id="KAJ7087927.1"/>
    </source>
</evidence>
<protein>
    <submittedName>
        <fullName evidence="3">Aldehyde/histidinol dehydrogenase</fullName>
    </submittedName>
</protein>
<organism evidence="3 5">
    <name type="scientific">Mycena belliarum</name>
    <dbReference type="NCBI Taxonomy" id="1033014"/>
    <lineage>
        <taxon>Eukaryota</taxon>
        <taxon>Fungi</taxon>
        <taxon>Dikarya</taxon>
        <taxon>Basidiomycota</taxon>
        <taxon>Agaricomycotina</taxon>
        <taxon>Agaricomycetes</taxon>
        <taxon>Agaricomycetidae</taxon>
        <taxon>Agaricales</taxon>
        <taxon>Marasmiineae</taxon>
        <taxon>Mycenaceae</taxon>
        <taxon>Mycena</taxon>
    </lineage>
</organism>
<dbReference type="Gene3D" id="3.40.605.10">
    <property type="entry name" value="Aldehyde Dehydrogenase, Chain A, domain 1"/>
    <property type="match status" value="1"/>
</dbReference>
<dbReference type="EMBL" id="JARJCN010000027">
    <property type="protein sequence ID" value="KAJ7087924.1"/>
    <property type="molecule type" value="Genomic_DNA"/>
</dbReference>
<feature type="domain" description="Aldehyde dehydrogenase" evidence="2">
    <location>
        <begin position="32"/>
        <end position="195"/>
    </location>
</feature>
<dbReference type="EMBL" id="JARJCN010000027">
    <property type="protein sequence ID" value="KAJ7087927.1"/>
    <property type="molecule type" value="Genomic_DNA"/>
</dbReference>
<evidence type="ECO:0000313" key="5">
    <source>
        <dbReference type="Proteomes" id="UP001222325"/>
    </source>
</evidence>
<dbReference type="InterPro" id="IPR016162">
    <property type="entry name" value="Ald_DH_N"/>
</dbReference>
<dbReference type="Proteomes" id="UP001222325">
    <property type="component" value="Unassembled WGS sequence"/>
</dbReference>
<sequence>MAPTFTHEFKNQSYTGKTSFGTGVYIDGQFRDGSNGTTIDVVNPTNGSLITKIAEATAADVNTAVKAAQKALDTTWGLNTSGAERGELIGKLARLMERDQDELSAIEALDNGKTFGWAKGVDIAFSIQTIKYFAGWADKITGQTIETDEKKLVYTRHEPLGVVGQIIPWNFPLLMFAWKIAPALATGNAIVIKVSLRFVCAQRPSVKLDSSRAPLYLILIPRRIILPFIHLPHRGLALILLRPIFLHPLTRLLVIVPILALRVPGRVYPLSPTYPPFPDLLARTPTYPSPR</sequence>
<dbReference type="Pfam" id="PF00171">
    <property type="entry name" value="Aldedh"/>
    <property type="match status" value="1"/>
</dbReference>
<evidence type="ECO:0000313" key="3">
    <source>
        <dbReference type="EMBL" id="KAJ7087924.1"/>
    </source>
</evidence>
<reference evidence="3" key="1">
    <citation type="submission" date="2023-03" db="EMBL/GenBank/DDBJ databases">
        <title>Massive genome expansion in bonnet fungi (Mycena s.s.) driven by repeated elements and novel gene families across ecological guilds.</title>
        <authorList>
            <consortium name="Lawrence Berkeley National Laboratory"/>
            <person name="Harder C.B."/>
            <person name="Miyauchi S."/>
            <person name="Viragh M."/>
            <person name="Kuo A."/>
            <person name="Thoen E."/>
            <person name="Andreopoulos B."/>
            <person name="Lu D."/>
            <person name="Skrede I."/>
            <person name="Drula E."/>
            <person name="Henrissat B."/>
            <person name="Morin E."/>
            <person name="Kohler A."/>
            <person name="Barry K."/>
            <person name="LaButti K."/>
            <person name="Morin E."/>
            <person name="Salamov A."/>
            <person name="Lipzen A."/>
            <person name="Mereny Z."/>
            <person name="Hegedus B."/>
            <person name="Baldrian P."/>
            <person name="Stursova M."/>
            <person name="Weitz H."/>
            <person name="Taylor A."/>
            <person name="Grigoriev I.V."/>
            <person name="Nagy L.G."/>
            <person name="Martin F."/>
            <person name="Kauserud H."/>
        </authorList>
    </citation>
    <scope>NUCLEOTIDE SEQUENCE</scope>
    <source>
        <strain evidence="3">CBHHK173m</strain>
    </source>
</reference>
<dbReference type="FunFam" id="3.40.605.10:FF:000050">
    <property type="entry name" value="Aldehyde dehydrogenase, mitochondrial"/>
    <property type="match status" value="1"/>
</dbReference>